<keyword evidence="8 14" id="KW-1133">Transmembrane helix</keyword>
<dbReference type="PROSITE" id="PS00605">
    <property type="entry name" value="ATPASE_C"/>
    <property type="match status" value="1"/>
</dbReference>
<evidence type="ECO:0000256" key="4">
    <source>
        <dbReference type="ARBA" id="ARBA00022475"/>
    </source>
</evidence>
<evidence type="ECO:0000256" key="12">
    <source>
        <dbReference type="ARBA" id="ARBA00023310"/>
    </source>
</evidence>
<dbReference type="Proteomes" id="UP000029273">
    <property type="component" value="Unassembled WGS sequence"/>
</dbReference>
<name>A0A1A6C4S5_9GAMM</name>
<keyword evidence="10 14" id="KW-0446">Lipid-binding</keyword>
<dbReference type="GO" id="GO:0008289">
    <property type="term" value="F:lipid binding"/>
    <property type="evidence" value="ECO:0007669"/>
    <property type="project" value="UniProtKB-KW"/>
</dbReference>
<protein>
    <recommendedName>
        <fullName evidence="14">ATP synthase subunit c</fullName>
    </recommendedName>
    <alternativeName>
        <fullName evidence="14">ATP synthase F(0) sector subunit c</fullName>
    </alternativeName>
    <alternativeName>
        <fullName evidence="14">F-type ATPase subunit c</fullName>
        <shortName evidence="14">F-ATPase subunit c</shortName>
    </alternativeName>
    <alternativeName>
        <fullName evidence="14">Lipid-binding protein</fullName>
    </alternativeName>
</protein>
<dbReference type="InterPro" id="IPR000454">
    <property type="entry name" value="ATP_synth_F0_csu"/>
</dbReference>
<evidence type="ECO:0000256" key="10">
    <source>
        <dbReference type="ARBA" id="ARBA00023121"/>
    </source>
</evidence>
<dbReference type="GO" id="GO:0005886">
    <property type="term" value="C:plasma membrane"/>
    <property type="evidence" value="ECO:0007669"/>
    <property type="project" value="UniProtKB-SubCell"/>
</dbReference>
<keyword evidence="6 14" id="KW-0812">Transmembrane</keyword>
<dbReference type="Pfam" id="PF00137">
    <property type="entry name" value="ATP-synt_C"/>
    <property type="match status" value="1"/>
</dbReference>
<evidence type="ECO:0000256" key="9">
    <source>
        <dbReference type="ARBA" id="ARBA00023065"/>
    </source>
</evidence>
<gene>
    <name evidence="14" type="primary">atpE</name>
    <name evidence="16" type="ORF">Thpro_021890</name>
</gene>
<evidence type="ECO:0000256" key="8">
    <source>
        <dbReference type="ARBA" id="ARBA00022989"/>
    </source>
</evidence>
<dbReference type="NCBIfam" id="NF005363">
    <property type="entry name" value="PRK06876.1"/>
    <property type="match status" value="1"/>
</dbReference>
<feature type="site" description="Reversibly protonated during proton transport" evidence="14">
    <location>
        <position position="67"/>
    </location>
</feature>
<proteinExistence type="inferred from homology"/>
<comment type="caution">
    <text evidence="16">The sequence shown here is derived from an EMBL/GenBank/DDBJ whole genome shotgun (WGS) entry which is preliminary data.</text>
</comment>
<dbReference type="GO" id="GO:0033177">
    <property type="term" value="C:proton-transporting two-sector ATPase complex, proton-transporting domain"/>
    <property type="evidence" value="ECO:0007669"/>
    <property type="project" value="InterPro"/>
</dbReference>
<dbReference type="InterPro" id="IPR002379">
    <property type="entry name" value="ATPase_proteolipid_c-like_dom"/>
</dbReference>
<keyword evidence="11 14" id="KW-0472">Membrane</keyword>
<evidence type="ECO:0000256" key="11">
    <source>
        <dbReference type="ARBA" id="ARBA00023136"/>
    </source>
</evidence>
<dbReference type="CDD" id="cd18185">
    <property type="entry name" value="ATP-synt_Fo_c_ATPE"/>
    <property type="match status" value="1"/>
</dbReference>
<dbReference type="PRINTS" id="PR00124">
    <property type="entry name" value="ATPASEC"/>
</dbReference>
<keyword evidence="9 14" id="KW-0406">Ion transport</keyword>
<keyword evidence="3 14" id="KW-0813">Transport</keyword>
<dbReference type="GO" id="GO:0046933">
    <property type="term" value="F:proton-transporting ATP synthase activity, rotational mechanism"/>
    <property type="evidence" value="ECO:0007669"/>
    <property type="project" value="UniProtKB-UniRule"/>
</dbReference>
<dbReference type="OrthoDB" id="9811659at2"/>
<feature type="domain" description="V-ATPase proteolipid subunit C-like" evidence="15">
    <location>
        <begin position="18"/>
        <end position="79"/>
    </location>
</feature>
<feature type="transmembrane region" description="Helical" evidence="14">
    <location>
        <begin position="12"/>
        <end position="38"/>
    </location>
</feature>
<dbReference type="HAMAP" id="MF_01396">
    <property type="entry name" value="ATP_synth_c_bact"/>
    <property type="match status" value="1"/>
</dbReference>
<dbReference type="NCBIfam" id="TIGR01260">
    <property type="entry name" value="ATP_synt_c"/>
    <property type="match status" value="1"/>
</dbReference>
<organism evidence="16 17">
    <name type="scientific">Acidihalobacter prosperus</name>
    <dbReference type="NCBI Taxonomy" id="160660"/>
    <lineage>
        <taxon>Bacteria</taxon>
        <taxon>Pseudomonadati</taxon>
        <taxon>Pseudomonadota</taxon>
        <taxon>Gammaproteobacteria</taxon>
        <taxon>Chromatiales</taxon>
        <taxon>Ectothiorhodospiraceae</taxon>
        <taxon>Acidihalobacter</taxon>
    </lineage>
</organism>
<evidence type="ECO:0000313" key="16">
    <source>
        <dbReference type="EMBL" id="OBS09562.1"/>
    </source>
</evidence>
<evidence type="ECO:0000256" key="13">
    <source>
        <dbReference type="ARBA" id="ARBA00025198"/>
    </source>
</evidence>
<dbReference type="GO" id="GO:0045259">
    <property type="term" value="C:proton-transporting ATP synthase complex"/>
    <property type="evidence" value="ECO:0007669"/>
    <property type="project" value="UniProtKB-KW"/>
</dbReference>
<evidence type="ECO:0000313" key="17">
    <source>
        <dbReference type="Proteomes" id="UP000029273"/>
    </source>
</evidence>
<dbReference type="RefSeq" id="WP_038087802.1">
    <property type="nucleotide sequence ID" value="NZ_JQSG02000003.1"/>
</dbReference>
<comment type="subcellular location">
    <subcellularLocation>
        <location evidence="1 14">Cell membrane</location>
        <topology evidence="1 14">Multi-pass membrane protein</topology>
    </subcellularLocation>
</comment>
<keyword evidence="4 14" id="KW-1003">Cell membrane</keyword>
<accession>A0A1A6C4S5</accession>
<comment type="function">
    <text evidence="14">Key component of the F(0) channel; it plays a direct role in translocation across the membrane. A homomeric c-ring of between 10-14 subunits forms the central stalk rotor element with the F(1) delta and epsilon subunits.</text>
</comment>
<evidence type="ECO:0000256" key="7">
    <source>
        <dbReference type="ARBA" id="ARBA00022781"/>
    </source>
</evidence>
<keyword evidence="5 14" id="KW-0138">CF(0)</keyword>
<evidence type="ECO:0000256" key="5">
    <source>
        <dbReference type="ARBA" id="ARBA00022547"/>
    </source>
</evidence>
<keyword evidence="7 14" id="KW-0375">Hydrogen ion transport</keyword>
<keyword evidence="17" id="KW-1185">Reference proteome</keyword>
<sequence length="100" mass="10550">MNLNPEMITMIYAYTAVGVGVILAAAGLGSAIGWGLICSKTLEGIARQPELRPTLMTNMFIFAGLMESFPFIILAFAMWFLFANPFIGAATSAVKAAVGG</sequence>
<evidence type="ECO:0000256" key="14">
    <source>
        <dbReference type="HAMAP-Rule" id="MF_01396"/>
    </source>
</evidence>
<dbReference type="InterPro" id="IPR035921">
    <property type="entry name" value="F/V-ATP_Csub_sf"/>
</dbReference>
<evidence type="ECO:0000256" key="6">
    <source>
        <dbReference type="ARBA" id="ARBA00022692"/>
    </source>
</evidence>
<reference evidence="16 17" key="1">
    <citation type="journal article" date="2014" name="Genome Announc.">
        <title>Draft Genome Sequence of the Iron-Oxidizing, Acidophilic, and Halotolerant 'Thiobacillus prosperus' Type Strain DSM 5130.</title>
        <authorList>
            <person name="Ossandon F.J."/>
            <person name="Cardenas J.P."/>
            <person name="Corbett M."/>
            <person name="Quatrini R."/>
            <person name="Holmes D.S."/>
            <person name="Watkin E."/>
        </authorList>
    </citation>
    <scope>NUCLEOTIDE SEQUENCE [LARGE SCALE GENOMIC DNA]</scope>
    <source>
        <strain evidence="16 17">DSM 5130</strain>
    </source>
</reference>
<evidence type="ECO:0000256" key="3">
    <source>
        <dbReference type="ARBA" id="ARBA00022448"/>
    </source>
</evidence>
<dbReference type="STRING" id="160660.BJI67_15660"/>
<evidence type="ECO:0000256" key="1">
    <source>
        <dbReference type="ARBA" id="ARBA00004651"/>
    </source>
</evidence>
<evidence type="ECO:0000259" key="15">
    <source>
        <dbReference type="Pfam" id="PF00137"/>
    </source>
</evidence>
<dbReference type="EMBL" id="JQSG02000003">
    <property type="protein sequence ID" value="OBS09562.1"/>
    <property type="molecule type" value="Genomic_DNA"/>
</dbReference>
<dbReference type="FunFam" id="1.20.20.10:FF:000002">
    <property type="entry name" value="ATP synthase subunit c"/>
    <property type="match status" value="1"/>
</dbReference>
<evidence type="ECO:0000256" key="2">
    <source>
        <dbReference type="ARBA" id="ARBA00006704"/>
    </source>
</evidence>
<dbReference type="Gene3D" id="1.20.20.10">
    <property type="entry name" value="F1F0 ATP synthase subunit C"/>
    <property type="match status" value="1"/>
</dbReference>
<comment type="similarity">
    <text evidence="2 14">Belongs to the ATPase C chain family.</text>
</comment>
<dbReference type="InterPro" id="IPR020537">
    <property type="entry name" value="ATP_synth_F0_csu_DDCD_BS"/>
</dbReference>
<dbReference type="InterPro" id="IPR038662">
    <property type="entry name" value="ATP_synth_F0_csu_sf"/>
</dbReference>
<dbReference type="InterPro" id="IPR005953">
    <property type="entry name" value="ATP_synth_csu_bac/chlpt"/>
</dbReference>
<feature type="transmembrane region" description="Helical" evidence="14">
    <location>
        <begin position="59"/>
        <end position="82"/>
    </location>
</feature>
<keyword evidence="12 14" id="KW-0066">ATP synthesis</keyword>
<comment type="function">
    <text evidence="13 14">F(1)F(0) ATP synthase produces ATP from ADP in the presence of a proton or sodium gradient. F-type ATPases consist of two structural domains, F(1) containing the extramembraneous catalytic core and F(0) containing the membrane proton channel, linked together by a central stalk and a peripheral stalk. During catalysis, ATP synthesis in the catalytic domain of F(1) is coupled via a rotary mechanism of the central stalk subunits to proton translocation.</text>
</comment>
<dbReference type="AlphaFoldDB" id="A0A1A6C4S5"/>
<dbReference type="SUPFAM" id="SSF81333">
    <property type="entry name" value="F1F0 ATP synthase subunit C"/>
    <property type="match status" value="1"/>
</dbReference>